<feature type="domain" description="Methyltransferase" evidence="6">
    <location>
        <begin position="57"/>
        <end position="125"/>
    </location>
</feature>
<dbReference type="PANTHER" id="PTHR13610">
    <property type="entry name" value="METHYLTRANSFERASE DOMAIN-CONTAINING PROTEIN"/>
    <property type="match status" value="1"/>
</dbReference>
<dbReference type="GO" id="GO:0016279">
    <property type="term" value="F:protein-lysine N-methyltransferase activity"/>
    <property type="evidence" value="ECO:0007669"/>
    <property type="project" value="InterPro"/>
</dbReference>
<evidence type="ECO:0000256" key="1">
    <source>
        <dbReference type="ARBA" id="ARBA00010633"/>
    </source>
</evidence>
<gene>
    <name evidence="7" type="ORF">AB1Y20_010392</name>
</gene>
<keyword evidence="3" id="KW-0808">Transferase</keyword>
<evidence type="ECO:0000313" key="7">
    <source>
        <dbReference type="EMBL" id="KAL1503976.1"/>
    </source>
</evidence>
<dbReference type="EMBL" id="JBGBPQ010000020">
    <property type="protein sequence ID" value="KAL1503976.1"/>
    <property type="molecule type" value="Genomic_DNA"/>
</dbReference>
<evidence type="ECO:0000256" key="3">
    <source>
        <dbReference type="ARBA" id="ARBA00022679"/>
    </source>
</evidence>
<dbReference type="AlphaFoldDB" id="A0AB34INH9"/>
<feature type="signal peptide" evidence="5">
    <location>
        <begin position="1"/>
        <end position="20"/>
    </location>
</feature>
<dbReference type="Pfam" id="PF13649">
    <property type="entry name" value="Methyltransf_25"/>
    <property type="match status" value="1"/>
</dbReference>
<name>A0AB34INH9_PRYPA</name>
<evidence type="ECO:0000313" key="8">
    <source>
        <dbReference type="Proteomes" id="UP001515480"/>
    </source>
</evidence>
<dbReference type="SUPFAM" id="SSF53335">
    <property type="entry name" value="S-adenosyl-L-methionine-dependent methyltransferases"/>
    <property type="match status" value="1"/>
</dbReference>
<evidence type="ECO:0000259" key="6">
    <source>
        <dbReference type="Pfam" id="PF13649"/>
    </source>
</evidence>
<dbReference type="PANTHER" id="PTHR13610:SF11">
    <property type="entry name" value="METHYLTRANSFERASE DOMAIN-CONTAINING PROTEIN"/>
    <property type="match status" value="1"/>
</dbReference>
<proteinExistence type="inferred from homology"/>
<dbReference type="InterPro" id="IPR041698">
    <property type="entry name" value="Methyltransf_25"/>
</dbReference>
<accession>A0AB34INH9</accession>
<dbReference type="InterPro" id="IPR026170">
    <property type="entry name" value="FAM173A/B"/>
</dbReference>
<reference evidence="7 8" key="1">
    <citation type="journal article" date="2024" name="Science">
        <title>Giant polyketide synthase enzymes in the biosynthesis of giant marine polyether toxins.</title>
        <authorList>
            <person name="Fallon T.R."/>
            <person name="Shende V.V."/>
            <person name="Wierzbicki I.H."/>
            <person name="Pendleton A.L."/>
            <person name="Watervoot N.F."/>
            <person name="Auber R.P."/>
            <person name="Gonzalez D.J."/>
            <person name="Wisecaver J.H."/>
            <person name="Moore B.S."/>
        </authorList>
    </citation>
    <scope>NUCLEOTIDE SEQUENCE [LARGE SCALE GENOMIC DNA]</scope>
    <source>
        <strain evidence="7 8">12B1</strain>
    </source>
</reference>
<dbReference type="Proteomes" id="UP001515480">
    <property type="component" value="Unassembled WGS sequence"/>
</dbReference>
<keyword evidence="5" id="KW-0732">Signal</keyword>
<feature type="chain" id="PRO_5044235438" description="Methyltransferase domain-containing protein" evidence="5">
    <location>
        <begin position="21"/>
        <end position="257"/>
    </location>
</feature>
<comment type="similarity">
    <text evidence="1">Belongs to the ANT/ATPSC lysine N-methyltransferase family.</text>
</comment>
<evidence type="ECO:0000256" key="4">
    <source>
        <dbReference type="ARBA" id="ARBA00022691"/>
    </source>
</evidence>
<evidence type="ECO:0000256" key="2">
    <source>
        <dbReference type="ARBA" id="ARBA00022603"/>
    </source>
</evidence>
<evidence type="ECO:0000256" key="5">
    <source>
        <dbReference type="SAM" id="SignalP"/>
    </source>
</evidence>
<keyword evidence="4" id="KW-0949">S-adenosyl-L-methionine</keyword>
<comment type="caution">
    <text evidence="7">The sequence shown here is derived from an EMBL/GenBank/DDBJ whole genome shotgun (WGS) entry which is preliminary data.</text>
</comment>
<keyword evidence="2" id="KW-0489">Methyltransferase</keyword>
<sequence length="257" mass="27858">MRADGPRRLALAALLRLALAASPPQIELGVGWAPTPIEGTARALEWARVGPDDVFYELGCGDGRVAIAAARRGARVVCVEADAAMLRRAARDAAAAGLAERIEMVRADVMHTPLHNATVVFMFLVPSMTFRLRLALEQMAPRARVISRESQIYGWPCGERLSMPGFLFFKWELPVTPDEEHTNFDEEGAVNHLLECAADDAVRTSVERGSVDPAVSHDESGAVEDRLLALAVDPLAASATSMDDVQPPRPIRTDLRG</sequence>
<dbReference type="InterPro" id="IPR029063">
    <property type="entry name" value="SAM-dependent_MTases_sf"/>
</dbReference>
<keyword evidence="8" id="KW-1185">Reference proteome</keyword>
<organism evidence="7 8">
    <name type="scientific">Prymnesium parvum</name>
    <name type="common">Toxic golden alga</name>
    <dbReference type="NCBI Taxonomy" id="97485"/>
    <lineage>
        <taxon>Eukaryota</taxon>
        <taxon>Haptista</taxon>
        <taxon>Haptophyta</taxon>
        <taxon>Prymnesiophyceae</taxon>
        <taxon>Prymnesiales</taxon>
        <taxon>Prymnesiaceae</taxon>
        <taxon>Prymnesium</taxon>
    </lineage>
</organism>
<dbReference type="Gene3D" id="3.40.50.150">
    <property type="entry name" value="Vaccinia Virus protein VP39"/>
    <property type="match status" value="1"/>
</dbReference>
<protein>
    <recommendedName>
        <fullName evidence="6">Methyltransferase domain-containing protein</fullName>
    </recommendedName>
</protein>
<dbReference type="GO" id="GO:0032259">
    <property type="term" value="P:methylation"/>
    <property type="evidence" value="ECO:0007669"/>
    <property type="project" value="UniProtKB-KW"/>
</dbReference>